<protein>
    <recommendedName>
        <fullName evidence="2">Myb-like domain-containing protein</fullName>
    </recommendedName>
</protein>
<feature type="compositionally biased region" description="Basic residues" evidence="1">
    <location>
        <begin position="315"/>
        <end position="325"/>
    </location>
</feature>
<feature type="region of interest" description="Disordered" evidence="1">
    <location>
        <begin position="1"/>
        <end position="21"/>
    </location>
</feature>
<dbReference type="Proteomes" id="UP000291116">
    <property type="component" value="Unassembled WGS sequence"/>
</dbReference>
<gene>
    <name evidence="3" type="ORF">PSNMU_V1.4_AUG-EV-PASAV3_0056270</name>
</gene>
<evidence type="ECO:0000313" key="4">
    <source>
        <dbReference type="Proteomes" id="UP000291116"/>
    </source>
</evidence>
<accession>A0A448Z9R3</accession>
<evidence type="ECO:0000313" key="3">
    <source>
        <dbReference type="EMBL" id="VEU38795.1"/>
    </source>
</evidence>
<feature type="region of interest" description="Disordered" evidence="1">
    <location>
        <begin position="305"/>
        <end position="365"/>
    </location>
</feature>
<dbReference type="InterPro" id="IPR009057">
    <property type="entry name" value="Homeodomain-like_sf"/>
</dbReference>
<organism evidence="3 4">
    <name type="scientific">Pseudo-nitzschia multistriata</name>
    <dbReference type="NCBI Taxonomy" id="183589"/>
    <lineage>
        <taxon>Eukaryota</taxon>
        <taxon>Sar</taxon>
        <taxon>Stramenopiles</taxon>
        <taxon>Ochrophyta</taxon>
        <taxon>Bacillariophyta</taxon>
        <taxon>Bacillariophyceae</taxon>
        <taxon>Bacillariophycidae</taxon>
        <taxon>Bacillariales</taxon>
        <taxon>Bacillariaceae</taxon>
        <taxon>Pseudo-nitzschia</taxon>
    </lineage>
</organism>
<reference evidence="3 4" key="1">
    <citation type="submission" date="2019-01" db="EMBL/GenBank/DDBJ databases">
        <authorList>
            <person name="Ferrante I. M."/>
        </authorList>
    </citation>
    <scope>NUCLEOTIDE SEQUENCE [LARGE SCALE GENOMIC DNA]</scope>
    <source>
        <strain evidence="3 4">B856</strain>
    </source>
</reference>
<dbReference type="EMBL" id="CAACVS010000187">
    <property type="protein sequence ID" value="VEU38795.1"/>
    <property type="molecule type" value="Genomic_DNA"/>
</dbReference>
<dbReference type="Gene3D" id="1.10.10.60">
    <property type="entry name" value="Homeodomain-like"/>
    <property type="match status" value="1"/>
</dbReference>
<dbReference type="OrthoDB" id="608866at2759"/>
<proteinExistence type="predicted"/>
<keyword evidence="4" id="KW-1185">Reference proteome</keyword>
<dbReference type="AlphaFoldDB" id="A0A448Z9R3"/>
<dbReference type="PROSITE" id="PS50090">
    <property type="entry name" value="MYB_LIKE"/>
    <property type="match status" value="1"/>
</dbReference>
<sequence>MRLSADNNMTTSTTDASHARRTYDSSSLTSKKVMIDVASWWCYVILNGENLHLYDEFENILELSGPIPLNSTLHVRLRCIAIWQDLLKELNAPGNGSGKHRFESIQDKLILLHKDSFPKTRAKKEYNEVLRMLQTHNVLSKMYEYFKTVNNHEKTNKSGIWHETNKNNNEVLDQCNADFKNLYLRLDDGMPTSLLDLVDKKNGWDASDRMDHITQIAYYETSPLTHEKLKSNIQSLLLHWFEHEIFDTDDETGKPIVTELLEKRYRGIGFGGTSGNGNERTPSSPVAVRDAAAELVADVSTDVYLPTGIGSPSSRQRRQRTKTRRASMSPGNRRQNPKKQKAQYPKQKLDVSFDTNEDEDENGYNLLSNDEYEEQQNRLKARHKRKKRILSIVRRNIYGVTTMYKSDDENWSQEQDDALIQGMKWNGYGNWSTILSEQKDLLGSKGEIELRSRANILLKRR</sequence>
<feature type="domain" description="Myb-like" evidence="2">
    <location>
        <begin position="410"/>
        <end position="458"/>
    </location>
</feature>
<evidence type="ECO:0000259" key="2">
    <source>
        <dbReference type="PROSITE" id="PS50090"/>
    </source>
</evidence>
<name>A0A448Z9R3_9STRA</name>
<dbReference type="SUPFAM" id="SSF46689">
    <property type="entry name" value="Homeodomain-like"/>
    <property type="match status" value="1"/>
</dbReference>
<evidence type="ECO:0000256" key="1">
    <source>
        <dbReference type="SAM" id="MobiDB-lite"/>
    </source>
</evidence>
<dbReference type="InterPro" id="IPR001005">
    <property type="entry name" value="SANT/Myb"/>
</dbReference>
<dbReference type="CDD" id="cd00167">
    <property type="entry name" value="SANT"/>
    <property type="match status" value="1"/>
</dbReference>
<feature type="compositionally biased region" description="Polar residues" evidence="1">
    <location>
        <begin position="1"/>
        <end position="16"/>
    </location>
</feature>